<dbReference type="Proteomes" id="UP000094714">
    <property type="component" value="Chromosome"/>
</dbReference>
<comment type="similarity">
    <text evidence="1">Belongs to the UPF0340 family.</text>
</comment>
<dbReference type="Proteomes" id="UP000503169">
    <property type="component" value="Chromosome"/>
</dbReference>
<name>A0A0F4HDB7_LIMFE</name>
<dbReference type="AlphaFoldDB" id="A0A0F4HDB7"/>
<dbReference type="EMBL" id="POTQ01000002">
    <property type="protein sequence ID" value="PNV58615.1"/>
    <property type="molecule type" value="Genomic_DNA"/>
</dbReference>
<dbReference type="InterPro" id="IPR028345">
    <property type="entry name" value="Antibiotic_NAT-like"/>
</dbReference>
<reference evidence="5 9" key="3">
    <citation type="submission" date="2018-01" db="EMBL/GenBank/DDBJ databases">
        <title>Draft genome sequence of the feruloyl esterase-producing strain Lactobacillus fermentum CRL 1446, isolated from artisanal goat milk cheese.</title>
        <authorList>
            <person name="Abeijon Mukdsi M.C."/>
            <person name="Saavedra L."/>
            <person name="Gauffin Cano M.P."/>
            <person name="Hebert E.M."/>
            <person name="Medina R.B."/>
        </authorList>
    </citation>
    <scope>NUCLEOTIDE SEQUENCE [LARGE SCALE GENOMIC DNA]</scope>
    <source>
        <strain evidence="5 9">CRL 1446</strain>
    </source>
</reference>
<dbReference type="EMBL" id="CP017151">
    <property type="protein sequence ID" value="AOR74594.1"/>
    <property type="molecule type" value="Genomic_DNA"/>
</dbReference>
<dbReference type="PIRSF" id="PIRSF007510">
    <property type="entry name" value="UCP007510"/>
    <property type="match status" value="1"/>
</dbReference>
<evidence type="ECO:0000313" key="8">
    <source>
        <dbReference type="Proteomes" id="UP000185427"/>
    </source>
</evidence>
<protein>
    <recommendedName>
        <fullName evidence="1">UPF0340 protein BUW47_03800</fullName>
    </recommendedName>
</protein>
<dbReference type="SUPFAM" id="SSF110710">
    <property type="entry name" value="TTHA0583/YokD-like"/>
    <property type="match status" value="1"/>
</dbReference>
<sequence>MESLNQIKAATQTGVTELLEAAHLKRGDLFVLGLSTSEVQGEHIGQDSNIEIGRTVVKAIVELLAPRGINLAVQGCEHLNRALVVERAVAEQRGLEIVTVYPQLHAGGAGQVAAFELFDDPVEVEHVVAEAGIDIGDTSIGMQVKFVQIPVRTSVKEIGQAHVTYLRSRPKLIGGARAKYEWDPFDQKK</sequence>
<organism evidence="5 9">
    <name type="scientific">Limosilactobacillus fermentum</name>
    <name type="common">Lactobacillus fermentum</name>
    <dbReference type="NCBI Taxonomy" id="1613"/>
    <lineage>
        <taxon>Bacteria</taxon>
        <taxon>Bacillati</taxon>
        <taxon>Bacillota</taxon>
        <taxon>Bacilli</taxon>
        <taxon>Lactobacillales</taxon>
        <taxon>Lactobacillaceae</taxon>
        <taxon>Limosilactobacillus</taxon>
    </lineage>
</organism>
<evidence type="ECO:0000313" key="3">
    <source>
        <dbReference type="EMBL" id="APU45622.1"/>
    </source>
</evidence>
<evidence type="ECO:0000313" key="6">
    <source>
        <dbReference type="EMBL" id="QIX57903.1"/>
    </source>
</evidence>
<dbReference type="RefSeq" id="WP_004562737.1">
    <property type="nucleotide sequence ID" value="NZ_AP024320.1"/>
</dbReference>
<dbReference type="EMBL" id="CP019030">
    <property type="protein sequence ID" value="APU45622.1"/>
    <property type="molecule type" value="Genomic_DNA"/>
</dbReference>
<reference evidence="4 11" key="5">
    <citation type="submission" date="2021-01" db="EMBL/GenBank/DDBJ databases">
        <title>Development of a method for detection of lactic acid bacteria that cause putrefactive shochu mash.</title>
        <authorList>
            <person name="Takashita H."/>
            <person name="Fujihara E."/>
            <person name="Takayama K."/>
            <person name="Yamamoto H."/>
            <person name="Mizutani M."/>
            <person name="Kajiwara Y."/>
        </authorList>
    </citation>
    <scope>NUCLEOTIDE SEQUENCE [LARGE SCALE GENOMIC DNA]</scope>
    <source>
        <strain evidence="4 11">01-B1</strain>
    </source>
</reference>
<evidence type="ECO:0000313" key="2">
    <source>
        <dbReference type="EMBL" id="AOR74594.1"/>
    </source>
</evidence>
<evidence type="ECO:0000313" key="9">
    <source>
        <dbReference type="Proteomes" id="UP000236514"/>
    </source>
</evidence>
<reference evidence="6 10" key="4">
    <citation type="submission" date="2020-04" db="EMBL/GenBank/DDBJ databases">
        <title>Novel strain L. Fermentum HFD1 producer antibacterial peptides.</title>
        <authorList>
            <person name="Ozhegov G.D."/>
            <person name="Pavlova A.S."/>
            <person name="Zhuravleva D.E."/>
            <person name="Gogoleva N.V."/>
            <person name="Shagimardanova E.I."/>
            <person name="Markelova M.I."/>
            <person name="Yarullina D.R."/>
            <person name="Kayumov A.R."/>
        </authorList>
    </citation>
    <scope>NUCLEOTIDE SEQUENCE [LARGE SCALE GENOMIC DNA]</scope>
    <source>
        <strain evidence="6 10">HFD1</strain>
    </source>
</reference>
<dbReference type="HAMAP" id="MF_00800">
    <property type="entry name" value="UPF0340"/>
    <property type="match status" value="1"/>
</dbReference>
<dbReference type="Proteomes" id="UP000185427">
    <property type="component" value="Chromosome"/>
</dbReference>
<reference evidence="3 8" key="2">
    <citation type="submission" date="2016-12" db="EMBL/GenBank/DDBJ databases">
        <title>Complete Genome Sequence of Lactobacillus fermentum Strain SNUV175, a Probiotic for Treatment of Bacterial Vaginosis.</title>
        <authorList>
            <person name="Lee S."/>
            <person name="You H.J."/>
            <person name="Kwon B."/>
            <person name="Ko G."/>
        </authorList>
    </citation>
    <scope>NUCLEOTIDE SEQUENCE [LARGE SCALE GENOMIC DNA]</scope>
    <source>
        <strain evidence="3 8">SNUV175</strain>
    </source>
</reference>
<evidence type="ECO:0000313" key="5">
    <source>
        <dbReference type="EMBL" id="PNV58615.1"/>
    </source>
</evidence>
<evidence type="ECO:0000313" key="7">
    <source>
        <dbReference type="Proteomes" id="UP000094714"/>
    </source>
</evidence>
<evidence type="ECO:0000256" key="1">
    <source>
        <dbReference type="HAMAP-Rule" id="MF_00800"/>
    </source>
</evidence>
<dbReference type="Gene3D" id="3.40.50.10360">
    <property type="entry name" value="Hypothetical protein TT1679"/>
    <property type="match status" value="1"/>
</dbReference>
<dbReference type="Proteomes" id="UP000653631">
    <property type="component" value="Unassembled WGS sequence"/>
</dbReference>
<accession>A0A0F4HDB7</accession>
<proteinExistence type="inferred from homology"/>
<evidence type="ECO:0000313" key="4">
    <source>
        <dbReference type="EMBL" id="GIC71953.1"/>
    </source>
</evidence>
<evidence type="ECO:0000313" key="10">
    <source>
        <dbReference type="Proteomes" id="UP000503169"/>
    </source>
</evidence>
<reference evidence="2 7" key="1">
    <citation type="submission" date="2016-09" db="EMBL/GenBank/DDBJ databases">
        <title>Genome Sequence of the Lactobacillus fermentum strain NCC2970 (CNCM I-5068).</title>
        <authorList>
            <person name="Barretto C."/>
            <person name="Ngom-Bru C."/>
            <person name="Genevaz A."/>
            <person name="Fournier C."/>
            <person name="Moine D."/>
            <person name="Kassam M."/>
            <person name="Iltis A."/>
            <person name="Sagory-Zalkind P."/>
            <person name="Faucherand G."/>
            <person name="Descombes P."/>
            <person name="Duboux S."/>
        </authorList>
    </citation>
    <scope>NUCLEOTIDE SEQUENCE [LARGE SCALE GENOMIC DNA]</scope>
    <source>
        <strain evidence="2 7">NCC2970</strain>
    </source>
</reference>
<dbReference type="OrthoDB" id="9803187at2"/>
<dbReference type="EMBL" id="CP050919">
    <property type="protein sequence ID" value="QIX57903.1"/>
    <property type="molecule type" value="Genomic_DNA"/>
</dbReference>
<dbReference type="PATRIC" id="fig|1613.112.peg.1196"/>
<dbReference type="STRING" id="1613.GCA_002119645_00315"/>
<dbReference type="NCBIfam" id="TIGR01440">
    <property type="entry name" value="TIGR01440 family protein"/>
    <property type="match status" value="1"/>
</dbReference>
<dbReference type="InterPro" id="IPR006340">
    <property type="entry name" value="DUF436"/>
</dbReference>
<dbReference type="EMBL" id="BOLH01000008">
    <property type="protein sequence ID" value="GIC71953.1"/>
    <property type="molecule type" value="Genomic_DNA"/>
</dbReference>
<gene>
    <name evidence="3" type="ORF">BUW47_03800</name>
    <name evidence="5" type="ORF">C1Y38_01640</name>
    <name evidence="6" type="ORF">HCY95_00312</name>
    <name evidence="2" type="ORF">LACFE_CDS1140</name>
    <name evidence="4" type="ORF">LF01B1_09680</name>
</gene>
<dbReference type="Proteomes" id="UP000236514">
    <property type="component" value="Unassembled WGS sequence"/>
</dbReference>
<evidence type="ECO:0000313" key="11">
    <source>
        <dbReference type="Proteomes" id="UP000653631"/>
    </source>
</evidence>
<dbReference type="Pfam" id="PF04260">
    <property type="entry name" value="DUF436"/>
    <property type="match status" value="1"/>
</dbReference>